<protein>
    <recommendedName>
        <fullName evidence="3 7">UDP-glucose 6-dehydrogenase</fullName>
        <ecNumber evidence="3 7">1.1.1.22</ecNumber>
    </recommendedName>
</protein>
<dbReference type="EMBL" id="JAMAST010000003">
    <property type="protein sequence ID" value="MCL1631310.1"/>
    <property type="molecule type" value="Genomic_DNA"/>
</dbReference>
<evidence type="ECO:0000256" key="1">
    <source>
        <dbReference type="ARBA" id="ARBA00004701"/>
    </source>
</evidence>
<dbReference type="SUPFAM" id="SSF52413">
    <property type="entry name" value="UDP-glucose/GDP-mannose dehydrogenase C-terminal domain"/>
    <property type="match status" value="1"/>
</dbReference>
<gene>
    <name evidence="9" type="ORF">M3N64_05015</name>
</gene>
<dbReference type="InterPro" id="IPR014026">
    <property type="entry name" value="UDP-Glc/GDP-Man_DH_dimer"/>
</dbReference>
<evidence type="ECO:0000256" key="4">
    <source>
        <dbReference type="ARBA" id="ARBA00023002"/>
    </source>
</evidence>
<accession>A0ABT0M8V0</accession>
<dbReference type="PIRSF" id="PIRSF500134">
    <property type="entry name" value="UDPglc_DH_bac"/>
    <property type="match status" value="1"/>
</dbReference>
<dbReference type="RefSeq" id="WP_249099020.1">
    <property type="nucleotide sequence ID" value="NZ_JAMAST010000003.1"/>
</dbReference>
<evidence type="ECO:0000259" key="8">
    <source>
        <dbReference type="SMART" id="SM00984"/>
    </source>
</evidence>
<evidence type="ECO:0000256" key="5">
    <source>
        <dbReference type="ARBA" id="ARBA00023027"/>
    </source>
</evidence>
<dbReference type="EC" id="1.1.1.22" evidence="3 7"/>
<name>A0ABT0M8V0_9BACL</name>
<reference evidence="9 10" key="1">
    <citation type="submission" date="2022-05" db="EMBL/GenBank/DDBJ databases">
        <title>Sporolactobacillus sp nov CPB3-1, isolated from tree bark (Mangifera indica L.).</title>
        <authorList>
            <person name="Phuengjayaem S."/>
            <person name="Tanasupawat S."/>
        </authorList>
    </citation>
    <scope>NUCLEOTIDE SEQUENCE [LARGE SCALE GENOMIC DNA]</scope>
    <source>
        <strain evidence="9 10">CPB3-1</strain>
    </source>
</reference>
<comment type="catalytic activity">
    <reaction evidence="6 7">
        <text>UDP-alpha-D-glucose + 2 NAD(+) + H2O = UDP-alpha-D-glucuronate + 2 NADH + 3 H(+)</text>
        <dbReference type="Rhea" id="RHEA:23596"/>
        <dbReference type="ChEBI" id="CHEBI:15377"/>
        <dbReference type="ChEBI" id="CHEBI:15378"/>
        <dbReference type="ChEBI" id="CHEBI:57540"/>
        <dbReference type="ChEBI" id="CHEBI:57945"/>
        <dbReference type="ChEBI" id="CHEBI:58052"/>
        <dbReference type="ChEBI" id="CHEBI:58885"/>
        <dbReference type="EC" id="1.1.1.22"/>
    </reaction>
</comment>
<dbReference type="InterPro" id="IPR014027">
    <property type="entry name" value="UDP-Glc/GDP-Man_DH_C"/>
</dbReference>
<comment type="similarity">
    <text evidence="2 7">Belongs to the UDP-glucose/GDP-mannose dehydrogenase family.</text>
</comment>
<evidence type="ECO:0000256" key="6">
    <source>
        <dbReference type="ARBA" id="ARBA00047473"/>
    </source>
</evidence>
<dbReference type="SUPFAM" id="SSF51735">
    <property type="entry name" value="NAD(P)-binding Rossmann-fold domains"/>
    <property type="match status" value="1"/>
</dbReference>
<dbReference type="InterPro" id="IPR036291">
    <property type="entry name" value="NAD(P)-bd_dom_sf"/>
</dbReference>
<dbReference type="SMART" id="SM00984">
    <property type="entry name" value="UDPG_MGDP_dh_C"/>
    <property type="match status" value="1"/>
</dbReference>
<evidence type="ECO:0000313" key="9">
    <source>
        <dbReference type="EMBL" id="MCL1631310.1"/>
    </source>
</evidence>
<dbReference type="Pfam" id="PF03720">
    <property type="entry name" value="UDPG_MGDP_dh_C"/>
    <property type="match status" value="1"/>
</dbReference>
<comment type="caution">
    <text evidence="9">The sequence shown here is derived from an EMBL/GenBank/DDBJ whole genome shotgun (WGS) entry which is preliminary data.</text>
</comment>
<evidence type="ECO:0000256" key="3">
    <source>
        <dbReference type="ARBA" id="ARBA00012954"/>
    </source>
</evidence>
<dbReference type="PANTHER" id="PTHR43750:SF3">
    <property type="entry name" value="UDP-GLUCOSE 6-DEHYDROGENASE TUAD"/>
    <property type="match status" value="1"/>
</dbReference>
<feature type="domain" description="UDP-glucose/GDP-mannose dehydrogenase C-terminal" evidence="8">
    <location>
        <begin position="313"/>
        <end position="410"/>
    </location>
</feature>
<keyword evidence="10" id="KW-1185">Reference proteome</keyword>
<dbReference type="InterPro" id="IPR028357">
    <property type="entry name" value="UDPglc_DH_bac"/>
</dbReference>
<sequence length="426" mass="47128">MDICVVGAGYVGLTTSAVLAELGHRVTCVDQNKEKTDLLNQGGIPIYEEGLSSLVKENTQKKRLFFSDQVMIHLSRHPIILIAVGTPPNENGSTNLTFVKNVVQLIAKSMHGHKTIVIKSTVPPGTNEWIIRTLINQGVDRQLFDVVSNPEFLKEGTAVADSLHPHRIVIGAENKQAADRVRSLFKNIDAPVIHTSLTGAELIKYASNAFLAAKISFINEISRICDVYGADIKDVQKGLAADPRINPYFLNAGLGYGGSCFPKDLSALIYSAESKSLDPVLLKAVTQVNETQIDIYLHKLIQHIPEPRNKQITVWGLTFKPDTDDLRDSQSIKLIRQLLQIGCSVHTYDPMADLNSAEVTGHRELYASVRQSDVLIIATEWHQFLEADLEKVKKNMRGNLLLDCRNVLDPARAKKHGFHYVGVGRS</sequence>
<comment type="pathway">
    <text evidence="1">Nucleotide-sugar biosynthesis; UDP-alpha-D-glucuronate biosynthesis; UDP-alpha-D-glucuronate from UDP-alpha-D-glucose: step 1/1.</text>
</comment>
<dbReference type="NCBIfam" id="TIGR03026">
    <property type="entry name" value="NDP-sugDHase"/>
    <property type="match status" value="1"/>
</dbReference>
<evidence type="ECO:0000256" key="2">
    <source>
        <dbReference type="ARBA" id="ARBA00006601"/>
    </source>
</evidence>
<evidence type="ECO:0000256" key="7">
    <source>
        <dbReference type="PIRNR" id="PIRNR000124"/>
    </source>
</evidence>
<dbReference type="Gene3D" id="3.40.50.720">
    <property type="entry name" value="NAD(P)-binding Rossmann-like Domain"/>
    <property type="match status" value="2"/>
</dbReference>
<evidence type="ECO:0000313" key="10">
    <source>
        <dbReference type="Proteomes" id="UP001203004"/>
    </source>
</evidence>
<dbReference type="PIRSF" id="PIRSF000124">
    <property type="entry name" value="UDPglc_GDPman_dh"/>
    <property type="match status" value="1"/>
</dbReference>
<dbReference type="Gene3D" id="1.20.5.100">
    <property type="entry name" value="Cytochrome c1, transmembrane anchor, C-terminal"/>
    <property type="match status" value="1"/>
</dbReference>
<dbReference type="PANTHER" id="PTHR43750">
    <property type="entry name" value="UDP-GLUCOSE 6-DEHYDROGENASE TUAD"/>
    <property type="match status" value="1"/>
</dbReference>
<dbReference type="InterPro" id="IPR008927">
    <property type="entry name" value="6-PGluconate_DH-like_C_sf"/>
</dbReference>
<dbReference type="InterPro" id="IPR001732">
    <property type="entry name" value="UDP-Glc/GDP-Man_DH_N"/>
</dbReference>
<dbReference type="InterPro" id="IPR017476">
    <property type="entry name" value="UDP-Glc/GDP-Man"/>
</dbReference>
<organism evidence="9 10">
    <name type="scientific">Sporolactobacillus mangiferae</name>
    <dbReference type="NCBI Taxonomy" id="2940498"/>
    <lineage>
        <taxon>Bacteria</taxon>
        <taxon>Bacillati</taxon>
        <taxon>Bacillota</taxon>
        <taxon>Bacilli</taxon>
        <taxon>Bacillales</taxon>
        <taxon>Sporolactobacillaceae</taxon>
        <taxon>Sporolactobacillus</taxon>
    </lineage>
</organism>
<dbReference type="InterPro" id="IPR036220">
    <property type="entry name" value="UDP-Glc/GDP-Man_DH_C_sf"/>
</dbReference>
<dbReference type="Pfam" id="PF00984">
    <property type="entry name" value="UDPG_MGDP_dh"/>
    <property type="match status" value="1"/>
</dbReference>
<keyword evidence="4 7" id="KW-0560">Oxidoreductase</keyword>
<keyword evidence="5 7" id="KW-0520">NAD</keyword>
<dbReference type="SUPFAM" id="SSF48179">
    <property type="entry name" value="6-phosphogluconate dehydrogenase C-terminal domain-like"/>
    <property type="match status" value="1"/>
</dbReference>
<dbReference type="Pfam" id="PF03721">
    <property type="entry name" value="UDPG_MGDP_dh_N"/>
    <property type="match status" value="1"/>
</dbReference>
<proteinExistence type="inferred from homology"/>
<dbReference type="Proteomes" id="UP001203004">
    <property type="component" value="Unassembled WGS sequence"/>
</dbReference>